<dbReference type="PRINTS" id="PR00463">
    <property type="entry name" value="EP450I"/>
</dbReference>
<keyword evidence="3 8" id="KW-0349">Heme</keyword>
<evidence type="ECO:0000256" key="1">
    <source>
        <dbReference type="ARBA" id="ARBA00001971"/>
    </source>
</evidence>
<dbReference type="PANTHER" id="PTHR24305:SF29">
    <property type="entry name" value="BENZOATE-PARA-HYDROXYLASE"/>
    <property type="match status" value="1"/>
</dbReference>
<dbReference type="GO" id="GO:0004497">
    <property type="term" value="F:monooxygenase activity"/>
    <property type="evidence" value="ECO:0007669"/>
    <property type="project" value="UniProtKB-KW"/>
</dbReference>
<dbReference type="InterPro" id="IPR017972">
    <property type="entry name" value="Cyt_P450_CS"/>
</dbReference>
<reference evidence="10" key="2">
    <citation type="submission" date="2012-06" db="EMBL/GenBank/DDBJ databases">
        <title>Annotation of the Genome Sequence of Fusarium oxysporum Fo47.</title>
        <authorList>
            <consortium name="The Broad Institute Genomics Platform"/>
            <person name="Ma L.-J."/>
            <person name="Corby-Kistler H."/>
            <person name="Broz K."/>
            <person name="Gale L.R."/>
            <person name="Jonkers W."/>
            <person name="O'Donnell K."/>
            <person name="Ploetz R."/>
            <person name="Steinberg C."/>
            <person name="Schwartz D.C."/>
            <person name="VanEtten H."/>
            <person name="Zhou S."/>
            <person name="Young S.K."/>
            <person name="Zeng Q."/>
            <person name="Gargeya S."/>
            <person name="Fitzgerald M."/>
            <person name="Abouelleil A."/>
            <person name="Alvarado L."/>
            <person name="Chapman S.B."/>
            <person name="Gainer-Dewar J."/>
            <person name="Goldberg J."/>
            <person name="Griggs A."/>
            <person name="Gujja S."/>
            <person name="Hansen M."/>
            <person name="Howarth C."/>
            <person name="Imamovic A."/>
            <person name="Ireland A."/>
            <person name="Larimer J."/>
            <person name="McCowan C."/>
            <person name="Murphy C."/>
            <person name="Pearson M."/>
            <person name="Poon T.W."/>
            <person name="Priest M."/>
            <person name="Roberts A."/>
            <person name="Saif S."/>
            <person name="Shea T."/>
            <person name="Sykes S."/>
            <person name="Wortman J."/>
            <person name="Nusbaum C."/>
            <person name="Birren B."/>
        </authorList>
    </citation>
    <scope>NUCLEOTIDE SEQUENCE</scope>
    <source>
        <strain evidence="10">Fo47</strain>
    </source>
</reference>
<evidence type="ECO:0000256" key="7">
    <source>
        <dbReference type="ARBA" id="ARBA00023033"/>
    </source>
</evidence>
<comment type="similarity">
    <text evidence="2 9">Belongs to the cytochrome P450 family.</text>
</comment>
<gene>
    <name evidence="10" type="ORF">FOZG_18210</name>
</gene>
<keyword evidence="4 8" id="KW-0479">Metal-binding</keyword>
<dbReference type="GO" id="GO:0016705">
    <property type="term" value="F:oxidoreductase activity, acting on paired donors, with incorporation or reduction of molecular oxygen"/>
    <property type="evidence" value="ECO:0007669"/>
    <property type="project" value="InterPro"/>
</dbReference>
<evidence type="ECO:0000256" key="9">
    <source>
        <dbReference type="RuleBase" id="RU000461"/>
    </source>
</evidence>
<dbReference type="CDD" id="cd11061">
    <property type="entry name" value="CYP67-like"/>
    <property type="match status" value="1"/>
</dbReference>
<dbReference type="EMBL" id="JH717937">
    <property type="protein sequence ID" value="EWZ28076.1"/>
    <property type="molecule type" value="Genomic_DNA"/>
</dbReference>
<organism evidence="10">
    <name type="scientific">Fusarium oxysporum Fo47</name>
    <dbReference type="NCBI Taxonomy" id="660027"/>
    <lineage>
        <taxon>Eukaryota</taxon>
        <taxon>Fungi</taxon>
        <taxon>Dikarya</taxon>
        <taxon>Ascomycota</taxon>
        <taxon>Pezizomycotina</taxon>
        <taxon>Sordariomycetes</taxon>
        <taxon>Hypocreomycetidae</taxon>
        <taxon>Hypocreales</taxon>
        <taxon>Nectriaceae</taxon>
        <taxon>Fusarium</taxon>
        <taxon>Fusarium oxysporum species complex</taxon>
    </lineage>
</organism>
<evidence type="ECO:0000313" key="10">
    <source>
        <dbReference type="EMBL" id="EWZ28076.1"/>
    </source>
</evidence>
<evidence type="ECO:0000256" key="4">
    <source>
        <dbReference type="ARBA" id="ARBA00022723"/>
    </source>
</evidence>
<dbReference type="PROSITE" id="PS00086">
    <property type="entry name" value="CYTOCHROME_P450"/>
    <property type="match status" value="1"/>
</dbReference>
<accession>W9J875</accession>
<dbReference type="Proteomes" id="UP000030766">
    <property type="component" value="Unassembled WGS sequence"/>
</dbReference>
<dbReference type="HOGENOM" id="CLU_001570_14_0_1"/>
<evidence type="ECO:0000256" key="2">
    <source>
        <dbReference type="ARBA" id="ARBA00010617"/>
    </source>
</evidence>
<dbReference type="PRINTS" id="PR00385">
    <property type="entry name" value="P450"/>
</dbReference>
<dbReference type="InterPro" id="IPR050121">
    <property type="entry name" value="Cytochrome_P450_monoxygenase"/>
</dbReference>
<evidence type="ECO:0000256" key="3">
    <source>
        <dbReference type="ARBA" id="ARBA00022617"/>
    </source>
</evidence>
<proteinExistence type="inferred from homology"/>
<dbReference type="SUPFAM" id="SSF48264">
    <property type="entry name" value="Cytochrome P450"/>
    <property type="match status" value="1"/>
</dbReference>
<dbReference type="GO" id="GO:0020037">
    <property type="term" value="F:heme binding"/>
    <property type="evidence" value="ECO:0007669"/>
    <property type="project" value="InterPro"/>
</dbReference>
<dbReference type="AlphaFoldDB" id="W9J875"/>
<evidence type="ECO:0000256" key="8">
    <source>
        <dbReference type="PIRSR" id="PIRSR602401-1"/>
    </source>
</evidence>
<dbReference type="InterPro" id="IPR002401">
    <property type="entry name" value="Cyt_P450_E_grp-I"/>
</dbReference>
<evidence type="ECO:0000256" key="6">
    <source>
        <dbReference type="ARBA" id="ARBA00023004"/>
    </source>
</evidence>
<evidence type="ECO:0000256" key="5">
    <source>
        <dbReference type="ARBA" id="ARBA00023002"/>
    </source>
</evidence>
<sequence length="431" mass="49332">MEQHDRYGKFVRIAPNHVSINDPAAVTQIYGHKTGFMKSEFYDAFVQVRPVLFNVRDGAMHTKKKKYMKSAFSARALTDFEPYMNIELLAWKRQLLRLHEEAGGHVDFVLWTNYLAFDVIGSFSFGRPFGFIEKGNDPYNLIHTIDMRGETLNALGSLTPWLRPLMKYYFLDPFWPSGLRATANLEKIGREAFLRRKQSAEDRCDLLSYLFAAADEKNEDPIDENEIIAESISFIVGGSDTTSSTMSNFIDMVSRNPAIQSQLQQELDETFPGQQADDWVPEEREVSKLRYLIAVLREVMRLRPTSATGLERVTPSGGKSVAGKFIPENTIVSVPTCGVMMNPRIFDHPTEFMPDRWLGKDSSNLVDNFFPFSTGPRACIGRNFAWMEILKVMALLFKLFDVERLNDKPTVIREGFFNKAAECEVKIRRRQ</sequence>
<dbReference type="VEuPathDB" id="FungiDB:FOZG_18210"/>
<comment type="cofactor">
    <cofactor evidence="1 8">
        <name>heme</name>
        <dbReference type="ChEBI" id="CHEBI:30413"/>
    </cofactor>
</comment>
<dbReference type="PANTHER" id="PTHR24305">
    <property type="entry name" value="CYTOCHROME P450"/>
    <property type="match status" value="1"/>
</dbReference>
<dbReference type="Gene3D" id="1.10.630.10">
    <property type="entry name" value="Cytochrome P450"/>
    <property type="match status" value="1"/>
</dbReference>
<dbReference type="InterPro" id="IPR001128">
    <property type="entry name" value="Cyt_P450"/>
</dbReference>
<keyword evidence="5 9" id="KW-0560">Oxidoreductase</keyword>
<dbReference type="InterPro" id="IPR036396">
    <property type="entry name" value="Cyt_P450_sf"/>
</dbReference>
<dbReference type="Pfam" id="PF00067">
    <property type="entry name" value="p450"/>
    <property type="match status" value="1"/>
</dbReference>
<keyword evidence="7 9" id="KW-0503">Monooxygenase</keyword>
<keyword evidence="6 8" id="KW-0408">Iron</keyword>
<feature type="binding site" description="axial binding residue" evidence="8">
    <location>
        <position position="379"/>
    </location>
    <ligand>
        <name>heme</name>
        <dbReference type="ChEBI" id="CHEBI:30413"/>
    </ligand>
    <ligandPart>
        <name>Fe</name>
        <dbReference type="ChEBI" id="CHEBI:18248"/>
    </ligandPart>
</feature>
<protein>
    <submittedName>
        <fullName evidence="10">Uncharacterized protein</fullName>
    </submittedName>
</protein>
<reference evidence="10" key="1">
    <citation type="submission" date="2011-06" db="EMBL/GenBank/DDBJ databases">
        <title>The Genome Sequence of Fusarium oxysporum Fo47.</title>
        <authorList>
            <consortium name="The Broad Institute Genome Sequencing Platform"/>
            <person name="Ma L.-J."/>
            <person name="Gale L.R."/>
            <person name="Schwartz D.C."/>
            <person name="Zhou S."/>
            <person name="Corby-Kistler H."/>
            <person name="Young S.K."/>
            <person name="Zeng Q."/>
            <person name="Gargeya S."/>
            <person name="Fitzgerald M."/>
            <person name="Haas B."/>
            <person name="Abouelleil A."/>
            <person name="Alvarado L."/>
            <person name="Arachchi H.M."/>
            <person name="Berlin A."/>
            <person name="Brown A."/>
            <person name="Chapman S.B."/>
            <person name="Chen Z."/>
            <person name="Dunbar C."/>
            <person name="Freedman E."/>
            <person name="Gearin G."/>
            <person name="Gellesch M."/>
            <person name="Goldberg J."/>
            <person name="Griggs A."/>
            <person name="Gujja S."/>
            <person name="Heiman D."/>
            <person name="Howarth C."/>
            <person name="Larson L."/>
            <person name="Lui A."/>
            <person name="MacDonald P.J.P."/>
            <person name="Mehta T."/>
            <person name="Montmayeur A."/>
            <person name="Murphy C."/>
            <person name="Neiman D."/>
            <person name="Pearson M."/>
            <person name="Priest M."/>
            <person name="Roberts A."/>
            <person name="Saif S."/>
            <person name="Shea T."/>
            <person name="Shenoy N."/>
            <person name="Sisk P."/>
            <person name="Stolte C."/>
            <person name="Sykes S."/>
            <person name="Wortman J."/>
            <person name="Nusbaum C."/>
            <person name="Birren B."/>
        </authorList>
    </citation>
    <scope>NUCLEOTIDE SEQUENCE [LARGE SCALE GENOMIC DNA]</scope>
    <source>
        <strain evidence="10">Fo47</strain>
    </source>
</reference>
<dbReference type="GO" id="GO:0005506">
    <property type="term" value="F:iron ion binding"/>
    <property type="evidence" value="ECO:0007669"/>
    <property type="project" value="InterPro"/>
</dbReference>
<name>W9J875_FUSOX</name>